<feature type="compositionally biased region" description="Pro residues" evidence="1">
    <location>
        <begin position="293"/>
        <end position="327"/>
    </location>
</feature>
<feature type="domain" description="SLH" evidence="2">
    <location>
        <begin position="334"/>
        <end position="397"/>
    </location>
</feature>
<dbReference type="PANTHER" id="PTHR43308">
    <property type="entry name" value="OUTER MEMBRANE PROTEIN ALPHA-RELATED"/>
    <property type="match status" value="1"/>
</dbReference>
<feature type="domain" description="SLH" evidence="2">
    <location>
        <begin position="459"/>
        <end position="523"/>
    </location>
</feature>
<dbReference type="KEGG" id="hbq:QI031_17335"/>
<dbReference type="InterPro" id="IPR001119">
    <property type="entry name" value="SLH_dom"/>
</dbReference>
<gene>
    <name evidence="3" type="ORF">QI031_17335</name>
</gene>
<evidence type="ECO:0000256" key="1">
    <source>
        <dbReference type="SAM" id="MobiDB-lite"/>
    </source>
</evidence>
<name>A0AAJ6NN43_9CYAN</name>
<evidence type="ECO:0000313" key="3">
    <source>
        <dbReference type="EMBL" id="WGV23578.1"/>
    </source>
</evidence>
<dbReference type="Pfam" id="PF00395">
    <property type="entry name" value="SLH"/>
    <property type="match status" value="3"/>
</dbReference>
<keyword evidence="4" id="KW-1185">Reference proteome</keyword>
<dbReference type="InterPro" id="IPR051465">
    <property type="entry name" value="Cell_Envelope_Struct_Comp"/>
</dbReference>
<dbReference type="EMBL" id="CP124543">
    <property type="protein sequence ID" value="WGV23578.1"/>
    <property type="molecule type" value="Genomic_DNA"/>
</dbReference>
<dbReference type="PANTHER" id="PTHR43308:SF5">
    <property type="entry name" value="S-LAYER PROTEIN _ PEPTIDOGLYCAN ENDO-BETA-N-ACETYLGLUCOSAMINIDASE"/>
    <property type="match status" value="1"/>
</dbReference>
<dbReference type="PROSITE" id="PS51272">
    <property type="entry name" value="SLH"/>
    <property type="match status" value="3"/>
</dbReference>
<feature type="region of interest" description="Disordered" evidence="1">
    <location>
        <begin position="287"/>
        <end position="327"/>
    </location>
</feature>
<dbReference type="RefSeq" id="WP_281480904.1">
    <property type="nucleotide sequence ID" value="NZ_CP124543.1"/>
</dbReference>
<dbReference type="InterPro" id="IPR006626">
    <property type="entry name" value="PbH1"/>
</dbReference>
<protein>
    <submittedName>
        <fullName evidence="3">DUF1565 domain-containing protein</fullName>
    </submittedName>
</protein>
<feature type="domain" description="SLH" evidence="2">
    <location>
        <begin position="398"/>
        <end position="457"/>
    </location>
</feature>
<accession>A0AAJ6NN43</accession>
<reference evidence="3 4" key="1">
    <citation type="journal article" date="2023" name="Limnol Oceanogr Lett">
        <title>Environmental adaptations by the intertidal Antarctic cyanobacterium Halotia branconii CENA392 as revealed using long-read genome sequencing.</title>
        <authorList>
            <person name="Dextro R.B."/>
            <person name="Delbaje E."/>
            <person name="Freitas P.N.N."/>
            <person name="Geraldes V."/>
            <person name="Pinto E."/>
            <person name="Long P.F."/>
            <person name="Fiore M.F."/>
        </authorList>
    </citation>
    <scope>NUCLEOTIDE SEQUENCE [LARGE SCALE GENOMIC DNA]</scope>
    <source>
        <strain evidence="3 4">CENA392</strain>
    </source>
</reference>
<dbReference type="InterPro" id="IPR022441">
    <property type="entry name" value="Para_beta_helix_rpt-2"/>
</dbReference>
<dbReference type="SUPFAM" id="SSF51126">
    <property type="entry name" value="Pectin lyase-like"/>
    <property type="match status" value="1"/>
</dbReference>
<dbReference type="SMART" id="SM00710">
    <property type="entry name" value="PbH1"/>
    <property type="match status" value="5"/>
</dbReference>
<dbReference type="NCBIfam" id="TIGR03804">
    <property type="entry name" value="para_beta_helix"/>
    <property type="match status" value="2"/>
</dbReference>
<dbReference type="Proteomes" id="UP001223520">
    <property type="component" value="Chromosome"/>
</dbReference>
<dbReference type="AlphaFoldDB" id="A0AAJ6NN43"/>
<evidence type="ECO:0000259" key="2">
    <source>
        <dbReference type="PROSITE" id="PS51272"/>
    </source>
</evidence>
<organism evidence="3 4">
    <name type="scientific">Halotia branconii CENA392</name>
    <dbReference type="NCBI Taxonomy" id="1539056"/>
    <lineage>
        <taxon>Bacteria</taxon>
        <taxon>Bacillati</taxon>
        <taxon>Cyanobacteriota</taxon>
        <taxon>Cyanophyceae</taxon>
        <taxon>Nostocales</taxon>
        <taxon>Nodulariaceae</taxon>
        <taxon>Halotia</taxon>
    </lineage>
</organism>
<dbReference type="InterPro" id="IPR011050">
    <property type="entry name" value="Pectin_lyase_fold/virulence"/>
</dbReference>
<dbReference type="Pfam" id="PF07602">
    <property type="entry name" value="DUF1565"/>
    <property type="match status" value="1"/>
</dbReference>
<dbReference type="InterPro" id="IPR011459">
    <property type="entry name" value="DUF1565"/>
</dbReference>
<dbReference type="InterPro" id="IPR012334">
    <property type="entry name" value="Pectin_lyas_fold"/>
</dbReference>
<dbReference type="Gene3D" id="2.160.20.10">
    <property type="entry name" value="Single-stranded right-handed beta-helix, Pectin lyase-like"/>
    <property type="match status" value="1"/>
</dbReference>
<evidence type="ECO:0000313" key="4">
    <source>
        <dbReference type="Proteomes" id="UP001223520"/>
    </source>
</evidence>
<sequence length="530" mass="56084">MPQLFYVNPAIGSDTNAGNQQAPFKTITQALKVATSDTKIQLATGNYNAASGEVFPLTVPSEVMVVGNEINKGSSILIEGSGSYLSRTFAGQNVTFVLQDNAELRGVTVTNLASRGSGVWVESTSPTVANCTFTQCKREGVFTTGDANPIILGNVFSENAANGIAIAKNSQGKIQGNTCYKTGYGIAISDTASPTLIDNKISENRSGIIISGSARPVLRNNLSENNTDDGLTIIANALPDIGSINNPGGNILRNNGKFDVQNASSNKLISIGNQINPAKVTGNVEFADNQVPTPTPTPTPTPIPAPTPTPTPTPIPVPTPTPTPTPIPAPTPTPSPIDLSDIGNHWASVFIRELVKQGIVSGFPDRTFRPDATMTRAQFAALLVKAFNPPVKRAAIKFKDVADSFWASKVIEQAYQGQFLSGFPDNTFAPNKNIERVQVIVSLINGIGLGLSSNVATAIKAFDDQAKIPDYAKDEVAKAIGKQIIVNYPNLKQLNPTRDATRAEVAVMVYQALVDANRVAAINSPYIVTV</sequence>
<proteinExistence type="predicted"/>